<dbReference type="GO" id="GO:0030473">
    <property type="term" value="P:nuclear migration along microtubule"/>
    <property type="evidence" value="ECO:0007669"/>
    <property type="project" value="TreeGrafter"/>
</dbReference>
<gene>
    <name evidence="3" type="ORF">E6O75_ATG10853</name>
</gene>
<feature type="compositionally biased region" description="Low complexity" evidence="2">
    <location>
        <begin position="1078"/>
        <end position="1105"/>
    </location>
</feature>
<keyword evidence="1" id="KW-0175">Coiled coil</keyword>
<feature type="compositionally biased region" description="Polar residues" evidence="2">
    <location>
        <begin position="954"/>
        <end position="965"/>
    </location>
</feature>
<feature type="compositionally biased region" description="Basic and acidic residues" evidence="2">
    <location>
        <begin position="1013"/>
        <end position="1023"/>
    </location>
</feature>
<feature type="region of interest" description="Disordered" evidence="2">
    <location>
        <begin position="1"/>
        <end position="72"/>
    </location>
</feature>
<dbReference type="Proteomes" id="UP000298493">
    <property type="component" value="Unassembled WGS sequence"/>
</dbReference>
<dbReference type="PANTHER" id="PTHR37271">
    <property type="entry name" value="KARYOGAMY PROTEIN KAR9"/>
    <property type="match status" value="1"/>
</dbReference>
<dbReference type="GO" id="GO:0043332">
    <property type="term" value="C:mating projection tip"/>
    <property type="evidence" value="ECO:0007669"/>
    <property type="project" value="TreeGrafter"/>
</dbReference>
<evidence type="ECO:0000313" key="3">
    <source>
        <dbReference type="EMBL" id="TID22059.1"/>
    </source>
</evidence>
<dbReference type="PANTHER" id="PTHR37271:SF1">
    <property type="entry name" value="KARYOGAMY PROTEIN KAR9"/>
    <property type="match status" value="1"/>
</dbReference>
<dbReference type="STRING" id="86259.A0A4Z1P615"/>
<feature type="compositionally biased region" description="Basic and acidic residues" evidence="2">
    <location>
        <begin position="226"/>
        <end position="252"/>
    </location>
</feature>
<dbReference type="OrthoDB" id="5559380at2759"/>
<keyword evidence="4" id="KW-1185">Reference proteome</keyword>
<protein>
    <submittedName>
        <fullName evidence="3">Karyogamy protein KAR9</fullName>
    </submittedName>
</protein>
<organism evidence="3 4">
    <name type="scientific">Venturia nashicola</name>
    <dbReference type="NCBI Taxonomy" id="86259"/>
    <lineage>
        <taxon>Eukaryota</taxon>
        <taxon>Fungi</taxon>
        <taxon>Dikarya</taxon>
        <taxon>Ascomycota</taxon>
        <taxon>Pezizomycotina</taxon>
        <taxon>Dothideomycetes</taxon>
        <taxon>Pleosporomycetidae</taxon>
        <taxon>Venturiales</taxon>
        <taxon>Venturiaceae</taxon>
        <taxon>Venturia</taxon>
    </lineage>
</organism>
<feature type="compositionally biased region" description="Polar residues" evidence="2">
    <location>
        <begin position="865"/>
        <end position="905"/>
    </location>
</feature>
<dbReference type="GO" id="GO:0005816">
    <property type="term" value="C:spindle pole body"/>
    <property type="evidence" value="ECO:0007669"/>
    <property type="project" value="TreeGrafter"/>
</dbReference>
<dbReference type="GO" id="GO:0005938">
    <property type="term" value="C:cell cortex"/>
    <property type="evidence" value="ECO:0007669"/>
    <property type="project" value="TreeGrafter"/>
</dbReference>
<accession>A0A4Z1P615</accession>
<feature type="compositionally biased region" description="Low complexity" evidence="2">
    <location>
        <begin position="810"/>
        <end position="829"/>
    </location>
</feature>
<feature type="region of interest" description="Disordered" evidence="2">
    <location>
        <begin position="184"/>
        <end position="260"/>
    </location>
</feature>
<feature type="compositionally biased region" description="Polar residues" evidence="2">
    <location>
        <begin position="1059"/>
        <end position="1076"/>
    </location>
</feature>
<name>A0A4Z1P615_9PEZI</name>
<dbReference type="AlphaFoldDB" id="A0A4Z1P615"/>
<feature type="compositionally biased region" description="Basic and acidic residues" evidence="2">
    <location>
        <begin position="197"/>
        <end position="210"/>
    </location>
</feature>
<dbReference type="GO" id="GO:0051293">
    <property type="term" value="P:establishment of spindle localization"/>
    <property type="evidence" value="ECO:0007669"/>
    <property type="project" value="TreeGrafter"/>
</dbReference>
<evidence type="ECO:0000313" key="4">
    <source>
        <dbReference type="Proteomes" id="UP000298493"/>
    </source>
</evidence>
<dbReference type="EMBL" id="SNSC02000008">
    <property type="protein sequence ID" value="TID22059.1"/>
    <property type="molecule type" value="Genomic_DNA"/>
</dbReference>
<reference evidence="3 4" key="1">
    <citation type="submission" date="2019-04" db="EMBL/GenBank/DDBJ databases">
        <title>High contiguity whole genome sequence and gene annotation resource for two Venturia nashicola isolates.</title>
        <authorList>
            <person name="Prokchorchik M."/>
            <person name="Won K."/>
            <person name="Lee Y."/>
            <person name="Choi E.D."/>
            <person name="Segonzac C."/>
            <person name="Sohn K.H."/>
        </authorList>
    </citation>
    <scope>NUCLEOTIDE SEQUENCE [LARGE SCALE GENOMIC DNA]</scope>
    <source>
        <strain evidence="3 4">PRI2</strain>
    </source>
</reference>
<feature type="compositionally biased region" description="Polar residues" evidence="2">
    <location>
        <begin position="1"/>
        <end position="18"/>
    </location>
</feature>
<dbReference type="InterPro" id="IPR013889">
    <property type="entry name" value="Karyogamy_KAR9"/>
</dbReference>
<feature type="compositionally biased region" description="Polar residues" evidence="2">
    <location>
        <begin position="787"/>
        <end position="805"/>
    </location>
</feature>
<feature type="compositionally biased region" description="Low complexity" evidence="2">
    <location>
        <begin position="39"/>
        <end position="54"/>
    </location>
</feature>
<dbReference type="GO" id="GO:0031578">
    <property type="term" value="P:mitotic spindle orientation checkpoint signaling"/>
    <property type="evidence" value="ECO:0007669"/>
    <property type="project" value="TreeGrafter"/>
</dbReference>
<comment type="caution">
    <text evidence="3">The sequence shown here is derived from an EMBL/GenBank/DDBJ whole genome shotgun (WGS) entry which is preliminary data.</text>
</comment>
<proteinExistence type="predicted"/>
<feature type="region of interest" description="Disordered" evidence="2">
    <location>
        <begin position="715"/>
        <end position="774"/>
    </location>
</feature>
<feature type="region of interest" description="Disordered" evidence="2">
    <location>
        <begin position="787"/>
        <end position="1105"/>
    </location>
</feature>
<feature type="coiled-coil region" evidence="1">
    <location>
        <begin position="550"/>
        <end position="577"/>
    </location>
</feature>
<dbReference type="Pfam" id="PF08580">
    <property type="entry name" value="KAR9"/>
    <property type="match status" value="1"/>
</dbReference>
<evidence type="ECO:0000256" key="2">
    <source>
        <dbReference type="SAM" id="MobiDB-lite"/>
    </source>
</evidence>
<feature type="compositionally biased region" description="Polar residues" evidence="2">
    <location>
        <begin position="838"/>
        <end position="853"/>
    </location>
</feature>
<feature type="compositionally biased region" description="Low complexity" evidence="2">
    <location>
        <begin position="973"/>
        <end position="1000"/>
    </location>
</feature>
<evidence type="ECO:0000256" key="1">
    <source>
        <dbReference type="SAM" id="Coils"/>
    </source>
</evidence>
<sequence>MSDLSSFHTSGQLATPGSSDIDRGRSRVVVLQVFEDSESPQASSSEASTLSTPLPTQEQQRRPAPLEDTTNIQTQTLTNVFTPSRKPSPGLLERIKLLNTRQARQSVTIEVGRIPEDDIKRIEQLRREQEKEITRRGRAWSGPAAPQIRLSSPSLDENDFVAAVQMAGTHVHGSDVSSIISVSDRMVPSDSEDEDQHIETQKYRLPDLRKSRGSSRNGFVLEDGSTMEHDRPPTPPPKDDPPSYRNSCHEGDLNELPMENVSDHGSIYSFNPAHNLSRTGSIYTLSRASFANQLSQLTSIKLPQASSLASSIAAIPTSTGAVRALNDASNQIKIWIKKVSDVLDGLDAEDDVEWAAAGGREGLGDVDSAIRRFEGLIDVYVTAIEQLELRDDIQTLPAEYLQTIVDQMDKILKDWKQIKITLQGVKEQVEVAMEWEEMWNTVLGEIGQEVEALSRLIFEMEERRHRGMLEAMAEPGQGLDINELETIVEEAPLRDARDDPLPAPAAPSEDDKNLVGLFARMQPLRASLDFLPMRLSAFLQRATSVFPTGCDELERRQEHLEAKYKKLEADAESLRKELGEDRWVVIFRKASEKALKMSESVERSIVKLRDSLDEGIQHTNPTGLVKKIESYEAKKTHYGPAIEQVLGIIDRGVKQRLTVNGEILRLQADMQQKWADLGAHIKGMDFALEQMQVYKGHNNLRDSVSTIFSEQRSVGSSVGGNMFDTPGSSPASSVVLLSRQSSEQGLGTPYGKSRQGSFASSTTSRSTATGKRYSSMPASMVTNQNLQNSQPLKTPVSRSSVQTGRAVSGVSSRLYSPPTSSTTRSVSRSIDYFENVGKPSNSRPRWNTSTNLDGTPIGHNFKPLSLTTPSPYRNGSLTPSQRASRSSMSPFPQPSPLGQSVSNTMLAVRPPSVQALNRSPSTVPRAKPQAHSAARPKRPSSVASLSHPPRAASGITSPTGSSHLPRSSMYIAPGSIPGIDSSPSPSPYARSTRSSASEATLTNRSRRASSVQPHHDDESKLESGVELSVEISPSKRLPKTRPSTSLAGRRISMLPQPKKTVSNTIVENDSTRTPSRAGSRLSRIGGRMSSMGFGSTSGGSERVWK</sequence>
<feature type="compositionally biased region" description="Low complexity" evidence="2">
    <location>
        <begin position="759"/>
        <end position="769"/>
    </location>
</feature>